<gene>
    <name evidence="2" type="ORF">AJGP001_11855</name>
</gene>
<keyword evidence="1" id="KW-1133">Transmembrane helix</keyword>
<accession>A0ABN4XS76</accession>
<keyword evidence="1" id="KW-0812">Transmembrane</keyword>
<dbReference type="Proteomes" id="UP000189661">
    <property type="component" value="Chromosome"/>
</dbReference>
<keyword evidence="3" id="KW-1185">Reference proteome</keyword>
<evidence type="ECO:0000256" key="1">
    <source>
        <dbReference type="SAM" id="Phobius"/>
    </source>
</evidence>
<name>A0ABN4XS76_9BACL</name>
<protein>
    <submittedName>
        <fullName evidence="2">Uncharacterized protein</fullName>
    </submittedName>
</protein>
<evidence type="ECO:0000313" key="2">
    <source>
        <dbReference type="EMBL" id="AQU79925.1"/>
    </source>
</evidence>
<keyword evidence="1" id="KW-0472">Membrane</keyword>
<sequence length="90" mass="10195">MQIGVASVVVPIKDNRSFCKNHLGELEKMHTDFGILDRNSKKQTEKKEFFFSVCFMLKTYMTVSFLPLICCVHKATKSHEASGYGNNAFA</sequence>
<feature type="transmembrane region" description="Helical" evidence="1">
    <location>
        <begin position="49"/>
        <end position="69"/>
    </location>
</feature>
<evidence type="ECO:0000313" key="3">
    <source>
        <dbReference type="Proteomes" id="UP000189661"/>
    </source>
</evidence>
<proteinExistence type="predicted"/>
<dbReference type="EMBL" id="CP019401">
    <property type="protein sequence ID" value="AQU79925.1"/>
    <property type="molecule type" value="Genomic_DNA"/>
</dbReference>
<organism evidence="2 3">
    <name type="scientific">Planococcus faecalis</name>
    <dbReference type="NCBI Taxonomy" id="1598147"/>
    <lineage>
        <taxon>Bacteria</taxon>
        <taxon>Bacillati</taxon>
        <taxon>Bacillota</taxon>
        <taxon>Bacilli</taxon>
        <taxon>Bacillales</taxon>
        <taxon>Caryophanaceae</taxon>
        <taxon>Planococcus</taxon>
    </lineage>
</organism>
<reference evidence="2 3" key="1">
    <citation type="submission" date="2017-01" db="EMBL/GenBank/DDBJ databases">
        <title>Planococcus faecalis genome complete sequence.</title>
        <authorList>
            <person name="Lee P.C."/>
        </authorList>
    </citation>
    <scope>NUCLEOTIDE SEQUENCE [LARGE SCALE GENOMIC DNA]</scope>
    <source>
        <strain evidence="2 3">AJ003</strain>
    </source>
</reference>